<dbReference type="RefSeq" id="WP_009766359.1">
    <property type="nucleotide sequence ID" value="NZ_GL982997.1"/>
</dbReference>
<keyword evidence="1" id="KW-0472">Membrane</keyword>
<evidence type="ECO:0000256" key="1">
    <source>
        <dbReference type="SAM" id="Phobius"/>
    </source>
</evidence>
<accession>F9DRR2</accession>
<evidence type="ECO:0000259" key="2">
    <source>
        <dbReference type="Pfam" id="PF07331"/>
    </source>
</evidence>
<keyword evidence="1" id="KW-1133">Transmembrane helix</keyword>
<dbReference type="HOGENOM" id="CLU_110735_2_4_9"/>
<gene>
    <name evidence="3" type="ORF">HMPREF9372_1492</name>
</gene>
<evidence type="ECO:0000313" key="4">
    <source>
        <dbReference type="Proteomes" id="UP000005316"/>
    </source>
</evidence>
<dbReference type="Proteomes" id="UP000005316">
    <property type="component" value="Unassembled WGS sequence"/>
</dbReference>
<proteinExistence type="predicted"/>
<dbReference type="InterPro" id="IPR009936">
    <property type="entry name" value="DUF1468"/>
</dbReference>
<organism evidence="3 4">
    <name type="scientific">Sporosarcina newyorkensis 2681</name>
    <dbReference type="NCBI Taxonomy" id="1027292"/>
    <lineage>
        <taxon>Bacteria</taxon>
        <taxon>Bacillati</taxon>
        <taxon>Bacillota</taxon>
        <taxon>Bacilli</taxon>
        <taxon>Bacillales</taxon>
        <taxon>Caryophanaceae</taxon>
        <taxon>Sporosarcina</taxon>
    </lineage>
</organism>
<protein>
    <submittedName>
        <fullName evidence="3">YjbE family integral membrane protein</fullName>
    </submittedName>
</protein>
<dbReference type="EMBL" id="AFPZ01000040">
    <property type="protein sequence ID" value="EGQ26565.1"/>
    <property type="molecule type" value="Genomic_DNA"/>
</dbReference>
<keyword evidence="1" id="KW-0812">Transmembrane</keyword>
<dbReference type="eggNOG" id="ENOG50339M2">
    <property type="taxonomic scope" value="Bacteria"/>
</dbReference>
<feature type="transmembrane region" description="Helical" evidence="1">
    <location>
        <begin position="88"/>
        <end position="114"/>
    </location>
</feature>
<evidence type="ECO:0000313" key="3">
    <source>
        <dbReference type="EMBL" id="EGQ26565.1"/>
    </source>
</evidence>
<name>F9DRR2_9BACL</name>
<dbReference type="AlphaFoldDB" id="F9DRR2"/>
<comment type="caution">
    <text evidence="3">The sequence shown here is derived from an EMBL/GenBank/DDBJ whole genome shotgun (WGS) entry which is preliminary data.</text>
</comment>
<dbReference type="Pfam" id="PF07331">
    <property type="entry name" value="TctB"/>
    <property type="match status" value="1"/>
</dbReference>
<feature type="transmembrane region" description="Helical" evidence="1">
    <location>
        <begin position="44"/>
        <end position="62"/>
    </location>
</feature>
<feature type="transmembrane region" description="Helical" evidence="1">
    <location>
        <begin position="120"/>
        <end position="141"/>
    </location>
</feature>
<sequence length="152" mass="17068">MAMKRFDVAIGFVLLILSIIVLSIASQFPEGQGTDVGAKFFPSVYAYILTGLSVLLIISPVLKRKRDEEDVETSLGMKKAIIGMVGTFIYYWLIQFFGFFISTVIFLGIMMWIFNYRKPVLIIVFSILISAVMYVGFAMLLNVPLPSGNLFE</sequence>
<reference evidence="3 4" key="1">
    <citation type="submission" date="2011-04" db="EMBL/GenBank/DDBJ databases">
        <authorList>
            <person name="Muzny D."/>
            <person name="Qin X."/>
            <person name="Deng J."/>
            <person name="Jiang H."/>
            <person name="Liu Y."/>
            <person name="Qu J."/>
            <person name="Song X.-Z."/>
            <person name="Zhang L."/>
            <person name="Thornton R."/>
            <person name="Coyle M."/>
            <person name="Francisco L."/>
            <person name="Jackson L."/>
            <person name="Javaid M."/>
            <person name="Korchina V."/>
            <person name="Kovar C."/>
            <person name="Mata R."/>
            <person name="Mathew T."/>
            <person name="Ngo R."/>
            <person name="Nguyen L."/>
            <person name="Nguyen N."/>
            <person name="Okwuonu G."/>
            <person name="Ongeri F."/>
            <person name="Pham C."/>
            <person name="Simmons D."/>
            <person name="Wilczek-Boney K."/>
            <person name="Hale W."/>
            <person name="Jakkamsetti A."/>
            <person name="Pham P."/>
            <person name="Ruth R."/>
            <person name="San Lucas F."/>
            <person name="Warren J."/>
            <person name="Zhang J."/>
            <person name="Zhao Z."/>
            <person name="Zhou C."/>
            <person name="Zhu D."/>
            <person name="Lee S."/>
            <person name="Bess C."/>
            <person name="Blankenburg K."/>
            <person name="Forbes L."/>
            <person name="Fu Q."/>
            <person name="Gubbala S."/>
            <person name="Hirani K."/>
            <person name="Jayaseelan J.C."/>
            <person name="Lara F."/>
            <person name="Munidasa M."/>
            <person name="Palculict T."/>
            <person name="Patil S."/>
            <person name="Pu L.-L."/>
            <person name="Saada N."/>
            <person name="Tang L."/>
            <person name="Weissenberger G."/>
            <person name="Zhu Y."/>
            <person name="Hemphill L."/>
            <person name="Shang Y."/>
            <person name="Youmans B."/>
            <person name="Ayvaz T."/>
            <person name="Ross M."/>
            <person name="Santibanez J."/>
            <person name="Aqrawi P."/>
            <person name="Gross S."/>
            <person name="Joshi V."/>
            <person name="Fowler G."/>
            <person name="Nazareth L."/>
            <person name="Reid J."/>
            <person name="Worley K."/>
            <person name="Petrosino J."/>
            <person name="Highlander S."/>
            <person name="Gibbs R."/>
        </authorList>
    </citation>
    <scope>NUCLEOTIDE SEQUENCE [LARGE SCALE GENOMIC DNA]</scope>
    <source>
        <strain evidence="3 4">2681</strain>
    </source>
</reference>
<feature type="domain" description="DUF1468" evidence="2">
    <location>
        <begin position="9"/>
        <end position="146"/>
    </location>
</feature>